<accession>A0A388KSJ6</accession>
<dbReference type="PANTHER" id="PTHR33227:SF48">
    <property type="entry name" value="STIGMA-SPECIFIC STIG1-LIKE PROTEIN 4"/>
    <property type="match status" value="1"/>
</dbReference>
<comment type="caution">
    <text evidence="5">The sequence shown here is derived from an EMBL/GenBank/DDBJ whole genome shotgun (WGS) entry which is preliminary data.</text>
</comment>
<dbReference type="EMBL" id="BFEA01000175">
    <property type="protein sequence ID" value="GBG72968.1"/>
    <property type="molecule type" value="Genomic_DNA"/>
</dbReference>
<feature type="transmembrane region" description="Helical" evidence="4">
    <location>
        <begin position="20"/>
        <end position="41"/>
    </location>
</feature>
<keyword evidence="4" id="KW-0472">Membrane</keyword>
<keyword evidence="4" id="KW-0812">Transmembrane</keyword>
<dbReference type="Proteomes" id="UP000265515">
    <property type="component" value="Unassembled WGS sequence"/>
</dbReference>
<evidence type="ECO:0000256" key="3">
    <source>
        <dbReference type="SAM" id="MobiDB-lite"/>
    </source>
</evidence>
<proteinExistence type="inferred from homology"/>
<evidence type="ECO:0000256" key="1">
    <source>
        <dbReference type="ARBA" id="ARBA00006010"/>
    </source>
</evidence>
<dbReference type="Gramene" id="GBG72968">
    <property type="protein sequence ID" value="GBG72968"/>
    <property type="gene ID" value="CBR_g12687"/>
</dbReference>
<keyword evidence="2" id="KW-0732">Signal</keyword>
<dbReference type="PANTHER" id="PTHR33227">
    <property type="entry name" value="STIGMA-SPECIFIC STIG1-LIKE PROTEIN 3"/>
    <property type="match status" value="1"/>
</dbReference>
<keyword evidence="6" id="KW-1185">Reference proteome</keyword>
<feature type="region of interest" description="Disordered" evidence="3">
    <location>
        <begin position="50"/>
        <end position="81"/>
    </location>
</feature>
<evidence type="ECO:0000256" key="2">
    <source>
        <dbReference type="ARBA" id="ARBA00022729"/>
    </source>
</evidence>
<organism evidence="5 6">
    <name type="scientific">Chara braunii</name>
    <name type="common">Braun's stonewort</name>
    <dbReference type="NCBI Taxonomy" id="69332"/>
    <lineage>
        <taxon>Eukaryota</taxon>
        <taxon>Viridiplantae</taxon>
        <taxon>Streptophyta</taxon>
        <taxon>Charophyceae</taxon>
        <taxon>Charales</taxon>
        <taxon>Characeae</taxon>
        <taxon>Chara</taxon>
    </lineage>
</organism>
<reference evidence="5 6" key="1">
    <citation type="journal article" date="2018" name="Cell">
        <title>The Chara Genome: Secondary Complexity and Implications for Plant Terrestrialization.</title>
        <authorList>
            <person name="Nishiyama T."/>
            <person name="Sakayama H."/>
            <person name="Vries J.D."/>
            <person name="Buschmann H."/>
            <person name="Saint-Marcoux D."/>
            <person name="Ullrich K.K."/>
            <person name="Haas F.B."/>
            <person name="Vanderstraeten L."/>
            <person name="Becker D."/>
            <person name="Lang D."/>
            <person name="Vosolsobe S."/>
            <person name="Rombauts S."/>
            <person name="Wilhelmsson P.K.I."/>
            <person name="Janitza P."/>
            <person name="Kern R."/>
            <person name="Heyl A."/>
            <person name="Rumpler F."/>
            <person name="Villalobos L.I.A.C."/>
            <person name="Clay J.M."/>
            <person name="Skokan R."/>
            <person name="Toyoda A."/>
            <person name="Suzuki Y."/>
            <person name="Kagoshima H."/>
            <person name="Schijlen E."/>
            <person name="Tajeshwar N."/>
            <person name="Catarino B."/>
            <person name="Hetherington A.J."/>
            <person name="Saltykova A."/>
            <person name="Bonnot C."/>
            <person name="Breuninger H."/>
            <person name="Symeonidi A."/>
            <person name="Radhakrishnan G.V."/>
            <person name="Van Nieuwerburgh F."/>
            <person name="Deforce D."/>
            <person name="Chang C."/>
            <person name="Karol K.G."/>
            <person name="Hedrich R."/>
            <person name="Ulvskov P."/>
            <person name="Glockner G."/>
            <person name="Delwiche C.F."/>
            <person name="Petrasek J."/>
            <person name="Van de Peer Y."/>
            <person name="Friml J."/>
            <person name="Beilby M."/>
            <person name="Dolan L."/>
            <person name="Kohara Y."/>
            <person name="Sugano S."/>
            <person name="Fujiyama A."/>
            <person name="Delaux P.-M."/>
            <person name="Quint M."/>
            <person name="TheiBen G."/>
            <person name="Hagemann M."/>
            <person name="Harholt J."/>
            <person name="Dunand C."/>
            <person name="Zachgo S."/>
            <person name="Langdale J."/>
            <person name="Maumus F."/>
            <person name="Straeten D.V.D."/>
            <person name="Gould S.B."/>
            <person name="Rensing S.A."/>
        </authorList>
    </citation>
    <scope>NUCLEOTIDE SEQUENCE [LARGE SCALE GENOMIC DNA]</scope>
    <source>
        <strain evidence="5 6">S276</strain>
    </source>
</reference>
<dbReference type="AlphaFoldDB" id="A0A388KSJ6"/>
<sequence>MDALQTVTASNAKSPIARTSVIAAVIALMLVVMAASEFLIAEAKGHNRLGRGKAASGGKRLQEEVDEEEDGPDDIQPPPGDVVGKSCKRTPNCGSFRYFACCHRVCVDIVSDPKNCASCGRTCRTGLSCCDGFCVNTKTNPRHCGECYRRCQPPFSCINGLCGY</sequence>
<protein>
    <submittedName>
        <fullName evidence="5">Uncharacterized protein</fullName>
    </submittedName>
</protein>
<feature type="compositionally biased region" description="Acidic residues" evidence="3">
    <location>
        <begin position="64"/>
        <end position="73"/>
    </location>
</feature>
<dbReference type="Pfam" id="PF04885">
    <property type="entry name" value="Stig1"/>
    <property type="match status" value="1"/>
</dbReference>
<gene>
    <name evidence="5" type="ORF">CBR_g12687</name>
</gene>
<comment type="similarity">
    <text evidence="1">Belongs to the STIG1 family.</text>
</comment>
<keyword evidence="4" id="KW-1133">Transmembrane helix</keyword>
<evidence type="ECO:0000313" key="6">
    <source>
        <dbReference type="Proteomes" id="UP000265515"/>
    </source>
</evidence>
<dbReference type="OMA" id="RNNICDG"/>
<dbReference type="STRING" id="69332.A0A388KSJ6"/>
<evidence type="ECO:0000256" key="4">
    <source>
        <dbReference type="SAM" id="Phobius"/>
    </source>
</evidence>
<name>A0A388KSJ6_CHABU</name>
<dbReference type="InterPro" id="IPR006969">
    <property type="entry name" value="Stig-like"/>
</dbReference>
<evidence type="ECO:0000313" key="5">
    <source>
        <dbReference type="EMBL" id="GBG72968.1"/>
    </source>
</evidence>
<dbReference type="OrthoDB" id="5421723at2759"/>